<sequence length="111" mass="11203">MGEVVHVLEAESQAANLIVVGSRGKGGITGLLLGSTPVSLAARGHCPVMTVPEKHRASDAAGPVVLGVDGSQDSDEAVDVAFAEAARRSILLPPTVPATPNVVSVARTART</sequence>
<dbReference type="RefSeq" id="WP_406262306.1">
    <property type="nucleotide sequence ID" value="NZ_CP108125.1"/>
</dbReference>
<dbReference type="InterPro" id="IPR014729">
    <property type="entry name" value="Rossmann-like_a/b/a_fold"/>
</dbReference>
<dbReference type="InterPro" id="IPR006016">
    <property type="entry name" value="UspA"/>
</dbReference>
<organism evidence="3 4">
    <name type="scientific">Streptomyces nigra</name>
    <dbReference type="NCBI Taxonomy" id="1827580"/>
    <lineage>
        <taxon>Bacteria</taxon>
        <taxon>Bacillati</taxon>
        <taxon>Actinomycetota</taxon>
        <taxon>Actinomycetes</taxon>
        <taxon>Kitasatosporales</taxon>
        <taxon>Streptomycetaceae</taxon>
        <taxon>Streptomyces</taxon>
    </lineage>
</organism>
<dbReference type="PRINTS" id="PR01438">
    <property type="entry name" value="UNVRSLSTRESS"/>
</dbReference>
<name>A0ABZ1J5C8_9ACTN</name>
<dbReference type="EMBL" id="CP108125">
    <property type="protein sequence ID" value="WTO87777.1"/>
    <property type="molecule type" value="Genomic_DNA"/>
</dbReference>
<reference evidence="3 4" key="1">
    <citation type="submission" date="2022-10" db="EMBL/GenBank/DDBJ databases">
        <title>The complete genomes of actinobacterial strains from the NBC collection.</title>
        <authorList>
            <person name="Joergensen T.S."/>
            <person name="Alvarez Arevalo M."/>
            <person name="Sterndorff E.B."/>
            <person name="Faurdal D."/>
            <person name="Vuksanovic O."/>
            <person name="Mourched A.-S."/>
            <person name="Charusanti P."/>
            <person name="Shaw S."/>
            <person name="Blin K."/>
            <person name="Weber T."/>
        </authorList>
    </citation>
    <scope>NUCLEOTIDE SEQUENCE [LARGE SCALE GENOMIC DNA]</scope>
    <source>
        <strain evidence="3 4">NBC_00206</strain>
    </source>
</reference>
<proteinExistence type="inferred from homology"/>
<dbReference type="Gene3D" id="3.40.50.620">
    <property type="entry name" value="HUPs"/>
    <property type="match status" value="2"/>
</dbReference>
<dbReference type="InterPro" id="IPR006015">
    <property type="entry name" value="Universal_stress_UspA"/>
</dbReference>
<feature type="domain" description="UspA" evidence="2">
    <location>
        <begin position="5"/>
        <end position="52"/>
    </location>
</feature>
<dbReference type="Pfam" id="PF00582">
    <property type="entry name" value="Usp"/>
    <property type="match status" value="1"/>
</dbReference>
<keyword evidence="4" id="KW-1185">Reference proteome</keyword>
<evidence type="ECO:0000313" key="4">
    <source>
        <dbReference type="Proteomes" id="UP001622690"/>
    </source>
</evidence>
<evidence type="ECO:0000313" key="3">
    <source>
        <dbReference type="EMBL" id="WTO87777.1"/>
    </source>
</evidence>
<dbReference type="SUPFAM" id="SSF52402">
    <property type="entry name" value="Adenine nucleotide alpha hydrolases-like"/>
    <property type="match status" value="1"/>
</dbReference>
<gene>
    <name evidence="3" type="ORF">OHU27_35135</name>
</gene>
<evidence type="ECO:0000259" key="2">
    <source>
        <dbReference type="Pfam" id="PF00582"/>
    </source>
</evidence>
<comment type="similarity">
    <text evidence="1">Belongs to the universal stress protein A family.</text>
</comment>
<protein>
    <submittedName>
        <fullName evidence="3">Universal stress protein</fullName>
    </submittedName>
</protein>
<dbReference type="Proteomes" id="UP001622690">
    <property type="component" value="Chromosome"/>
</dbReference>
<evidence type="ECO:0000256" key="1">
    <source>
        <dbReference type="ARBA" id="ARBA00008791"/>
    </source>
</evidence>
<accession>A0ABZ1J5C8</accession>